<gene>
    <name evidence="3" type="ORF">QGM71_07100</name>
</gene>
<evidence type="ECO:0000259" key="2">
    <source>
        <dbReference type="Pfam" id="PF00171"/>
    </source>
</evidence>
<dbReference type="InterPro" id="IPR050740">
    <property type="entry name" value="Aldehyde_DH_Superfamily"/>
</dbReference>
<dbReference type="Gene3D" id="3.40.309.10">
    <property type="entry name" value="Aldehyde Dehydrogenase, Chain A, domain 2"/>
    <property type="match status" value="1"/>
</dbReference>
<dbReference type="GO" id="GO:0016491">
    <property type="term" value="F:oxidoreductase activity"/>
    <property type="evidence" value="ECO:0007669"/>
    <property type="project" value="UniProtKB-KW"/>
</dbReference>
<dbReference type="EC" id="1.2.1.-" evidence="3"/>
<organism evidence="3 4">
    <name type="scientific">Virgibacillus tibetensis</name>
    <dbReference type="NCBI Taxonomy" id="3042313"/>
    <lineage>
        <taxon>Bacteria</taxon>
        <taxon>Bacillati</taxon>
        <taxon>Bacillota</taxon>
        <taxon>Bacilli</taxon>
        <taxon>Bacillales</taxon>
        <taxon>Bacillaceae</taxon>
        <taxon>Virgibacillus</taxon>
    </lineage>
</organism>
<dbReference type="InterPro" id="IPR016162">
    <property type="entry name" value="Ald_DH_N"/>
</dbReference>
<dbReference type="Pfam" id="PF00171">
    <property type="entry name" value="Aldedh"/>
    <property type="match status" value="1"/>
</dbReference>
<accession>A0ABU6KDV7</accession>
<feature type="domain" description="Aldehyde dehydrogenase" evidence="2">
    <location>
        <begin position="3"/>
        <end position="456"/>
    </location>
</feature>
<proteinExistence type="predicted"/>
<protein>
    <submittedName>
        <fullName evidence="3">NAD-dependent succinate-semialdehyde dehydrogenase</fullName>
        <ecNumber evidence="3">1.2.1.-</ecNumber>
    </submittedName>
</protein>
<dbReference type="InterPro" id="IPR015590">
    <property type="entry name" value="Aldehyde_DH_dom"/>
</dbReference>
<comment type="caution">
    <text evidence="3">The sequence shown here is derived from an EMBL/GenBank/DDBJ whole genome shotgun (WGS) entry which is preliminary data.</text>
</comment>
<keyword evidence="4" id="KW-1185">Reference proteome</keyword>
<dbReference type="CDD" id="cd07103">
    <property type="entry name" value="ALDH_F5_SSADH_GabD"/>
    <property type="match status" value="1"/>
</dbReference>
<dbReference type="PROSITE" id="PS00070">
    <property type="entry name" value="ALDEHYDE_DEHYDR_CYS"/>
    <property type="match status" value="1"/>
</dbReference>
<evidence type="ECO:0000313" key="4">
    <source>
        <dbReference type="Proteomes" id="UP001335737"/>
    </source>
</evidence>
<dbReference type="InterPro" id="IPR016163">
    <property type="entry name" value="Ald_DH_C"/>
</dbReference>
<sequence length="467" mass="50509">MLTVKNPATGEIAYEVPYGNQEHVNQAIQAATDAFSKWSKTTALERSNFLAAVAGKMKDNKEFLASVITKEMGKTISDARGEVQMAADYFQWFSEQAKRVYGETVPANDVSKRTMVIKKPVGVVGAITPWNFPVAMVARKVAPALAAGCTVVLKPASQSPQSAIELCKLFDEVGIPAGVLNVVTAKSSMVSDVMMNSQAIRKITFTGSTEVGKQLLEGAAKTVKHVSMELGGHAPFIVFDDADIDDAIDGVLKSKYRCSGQMCTATNRIHVQSSIAELFSQKLADRVSSLHVGNGINEESEVGPLVDQQAIAKVEAQVADAVQKGASILTGGKRLSENEFAKGNFFAPTVLKNVNQDMNIYTEETFGPVAPIITFENEEELLLQVNHAEYGLASYMYTNDMSRIIRMTDALEYGMVGVNDPLPFTVQAPFGGTKESGVGKEGGHQGIDEYLEEKMISIRFKNTVPTN</sequence>
<dbReference type="InterPro" id="IPR016161">
    <property type="entry name" value="Ald_DH/histidinol_DH"/>
</dbReference>
<dbReference type="Gene3D" id="3.40.605.10">
    <property type="entry name" value="Aldehyde Dehydrogenase, Chain A, domain 1"/>
    <property type="match status" value="1"/>
</dbReference>
<name>A0ABU6KDV7_9BACI</name>
<dbReference type="PANTHER" id="PTHR43353:SF5">
    <property type="entry name" value="SUCCINATE-SEMIALDEHYDE DEHYDROGENASE, MITOCHONDRIAL"/>
    <property type="match status" value="1"/>
</dbReference>
<dbReference type="Proteomes" id="UP001335737">
    <property type="component" value="Unassembled WGS sequence"/>
</dbReference>
<evidence type="ECO:0000256" key="1">
    <source>
        <dbReference type="ARBA" id="ARBA00023002"/>
    </source>
</evidence>
<keyword evidence="1 3" id="KW-0560">Oxidoreductase</keyword>
<dbReference type="EMBL" id="JARZFX010000002">
    <property type="protein sequence ID" value="MEC5423266.1"/>
    <property type="molecule type" value="Genomic_DNA"/>
</dbReference>
<dbReference type="PANTHER" id="PTHR43353">
    <property type="entry name" value="SUCCINATE-SEMIALDEHYDE DEHYDROGENASE, MITOCHONDRIAL"/>
    <property type="match status" value="1"/>
</dbReference>
<evidence type="ECO:0000313" key="3">
    <source>
        <dbReference type="EMBL" id="MEC5423266.1"/>
    </source>
</evidence>
<dbReference type="RefSeq" id="WP_327606822.1">
    <property type="nucleotide sequence ID" value="NZ_JARZFX010000002.1"/>
</dbReference>
<dbReference type="InterPro" id="IPR016160">
    <property type="entry name" value="Ald_DH_CS_CYS"/>
</dbReference>
<reference evidence="3 4" key="1">
    <citation type="journal article" date="2024" name="Int. J. Syst. Evol. Microbiol.">
        <title>Virgibacillus tibetensis sp. nov., isolated from salt lake on the Tibetan Plateau of China.</title>
        <authorList>
            <person name="Phurbu D."/>
            <person name="Liu Z.-X."/>
            <person name="Wang R."/>
            <person name="Zheng Y.-Y."/>
            <person name="Liu H.-C."/>
            <person name="Zhou Y.-G."/>
            <person name="Yu Y.-J."/>
            <person name="Li A.-H."/>
        </authorList>
    </citation>
    <scope>NUCLEOTIDE SEQUENCE [LARGE SCALE GENOMIC DNA]</scope>
    <source>
        <strain evidence="3 4">C22-A2</strain>
    </source>
</reference>
<dbReference type="SUPFAM" id="SSF53720">
    <property type="entry name" value="ALDH-like"/>
    <property type="match status" value="1"/>
</dbReference>